<dbReference type="InterPro" id="IPR012338">
    <property type="entry name" value="Beta-lactam/transpept-like"/>
</dbReference>
<dbReference type="GO" id="GO:0009002">
    <property type="term" value="F:serine-type D-Ala-D-Ala carboxypeptidase activity"/>
    <property type="evidence" value="ECO:0007669"/>
    <property type="project" value="InterPro"/>
</dbReference>
<name>A0A644ZNA1_9ZZZZ</name>
<dbReference type="SUPFAM" id="SSF56601">
    <property type="entry name" value="beta-lactamase/transpeptidase-like"/>
    <property type="match status" value="1"/>
</dbReference>
<evidence type="ECO:0000259" key="7">
    <source>
        <dbReference type="Pfam" id="PF00768"/>
    </source>
</evidence>
<dbReference type="GO" id="GO:0009252">
    <property type="term" value="P:peptidoglycan biosynthetic process"/>
    <property type="evidence" value="ECO:0007669"/>
    <property type="project" value="UniProtKB-KW"/>
</dbReference>
<evidence type="ECO:0000256" key="1">
    <source>
        <dbReference type="ARBA" id="ARBA00007164"/>
    </source>
</evidence>
<dbReference type="GO" id="GO:0071555">
    <property type="term" value="P:cell wall organization"/>
    <property type="evidence" value="ECO:0007669"/>
    <property type="project" value="UniProtKB-KW"/>
</dbReference>
<keyword evidence="2" id="KW-0732">Signal</keyword>
<keyword evidence="4" id="KW-0133">Cell shape</keyword>
<gene>
    <name evidence="8" type="ORF">SDC9_89050</name>
</gene>
<dbReference type="AlphaFoldDB" id="A0A644ZNA1"/>
<dbReference type="InterPro" id="IPR001967">
    <property type="entry name" value="Peptidase_S11_N"/>
</dbReference>
<reference evidence="8" key="1">
    <citation type="submission" date="2019-08" db="EMBL/GenBank/DDBJ databases">
        <authorList>
            <person name="Kucharzyk K."/>
            <person name="Murdoch R.W."/>
            <person name="Higgins S."/>
            <person name="Loffler F."/>
        </authorList>
    </citation>
    <scope>NUCLEOTIDE SEQUENCE</scope>
</reference>
<dbReference type="EMBL" id="VSSQ01009711">
    <property type="protein sequence ID" value="MPM42385.1"/>
    <property type="molecule type" value="Genomic_DNA"/>
</dbReference>
<evidence type="ECO:0000256" key="6">
    <source>
        <dbReference type="ARBA" id="ARBA00023316"/>
    </source>
</evidence>
<dbReference type="GO" id="GO:0008360">
    <property type="term" value="P:regulation of cell shape"/>
    <property type="evidence" value="ECO:0007669"/>
    <property type="project" value="UniProtKB-KW"/>
</dbReference>
<evidence type="ECO:0000256" key="3">
    <source>
        <dbReference type="ARBA" id="ARBA00022801"/>
    </source>
</evidence>
<comment type="caution">
    <text evidence="8">The sequence shown here is derived from an EMBL/GenBank/DDBJ whole genome shotgun (WGS) entry which is preliminary data.</text>
</comment>
<evidence type="ECO:0000256" key="2">
    <source>
        <dbReference type="ARBA" id="ARBA00022729"/>
    </source>
</evidence>
<evidence type="ECO:0000256" key="4">
    <source>
        <dbReference type="ARBA" id="ARBA00022960"/>
    </source>
</evidence>
<dbReference type="PRINTS" id="PR00725">
    <property type="entry name" value="DADACBPTASE1"/>
</dbReference>
<comment type="similarity">
    <text evidence="1">Belongs to the peptidase S11 family.</text>
</comment>
<accession>A0A644ZNA1</accession>
<organism evidence="8">
    <name type="scientific">bioreactor metagenome</name>
    <dbReference type="NCBI Taxonomy" id="1076179"/>
    <lineage>
        <taxon>unclassified sequences</taxon>
        <taxon>metagenomes</taxon>
        <taxon>ecological metagenomes</taxon>
    </lineage>
</organism>
<dbReference type="Gene3D" id="3.40.710.10">
    <property type="entry name" value="DD-peptidase/beta-lactamase superfamily"/>
    <property type="match status" value="1"/>
</dbReference>
<evidence type="ECO:0000256" key="5">
    <source>
        <dbReference type="ARBA" id="ARBA00022984"/>
    </source>
</evidence>
<proteinExistence type="inferred from homology"/>
<feature type="domain" description="Peptidase S11 D-alanyl-D-alanine carboxypeptidase A N-terminal" evidence="7">
    <location>
        <begin position="52"/>
        <end position="278"/>
    </location>
</feature>
<evidence type="ECO:0000313" key="8">
    <source>
        <dbReference type="EMBL" id="MPM42385.1"/>
    </source>
</evidence>
<dbReference type="PANTHER" id="PTHR21581:SF33">
    <property type="entry name" value="D-ALANYL-D-ALANINE CARBOXYPEPTIDASE DACB"/>
    <property type="match status" value="1"/>
</dbReference>
<sequence>MKKAVVLLIFVLIFFNSCAHIASKDTYLPCACAYCDFERQNVISGISGVSETVAVPHIYARSYCLMDADSGALLLSNNMNARLPIASTTKIMTAIVAIENSSPDEIVTIDKAAAGTEGSSAYLYAGEKVLMLDLIYALMLQSANDAAAAIAIHISGSIQDFAALMNEKAADLGMKNTHFTNPHGLHNQNHYSSAYDMSLLLSYAIKNELFALVASAKSYRTHPVEKSTERFFSNHNRLLHLSQECIGGKTGYTKNAGRCLASAFRRDGKTLCLMTIDDGNDWNDHLSLAAYGFSLYNDIELLAAEGFKLDIPVVGAATNTSAGNGSDQVAGAHNYITATNLISVTACIRSSSKITFSAEAPHFLYAPVYGIDSFPADALSTAAMHPVGILIINADGYPVAEVPLYARNTALLYIKPSFWHKLFKIKED</sequence>
<dbReference type="PANTHER" id="PTHR21581">
    <property type="entry name" value="D-ALANYL-D-ALANINE CARBOXYPEPTIDASE"/>
    <property type="match status" value="1"/>
</dbReference>
<dbReference type="GO" id="GO:0006508">
    <property type="term" value="P:proteolysis"/>
    <property type="evidence" value="ECO:0007669"/>
    <property type="project" value="InterPro"/>
</dbReference>
<keyword evidence="3" id="KW-0378">Hydrolase</keyword>
<protein>
    <recommendedName>
        <fullName evidence="7">Peptidase S11 D-alanyl-D-alanine carboxypeptidase A N-terminal domain-containing protein</fullName>
    </recommendedName>
</protein>
<dbReference type="InterPro" id="IPR018044">
    <property type="entry name" value="Peptidase_S11"/>
</dbReference>
<dbReference type="Pfam" id="PF00768">
    <property type="entry name" value="Peptidase_S11"/>
    <property type="match status" value="1"/>
</dbReference>
<keyword evidence="5" id="KW-0573">Peptidoglycan synthesis</keyword>
<keyword evidence="6" id="KW-0961">Cell wall biogenesis/degradation</keyword>